<protein>
    <submittedName>
        <fullName evidence="1">Uncharacterized protein</fullName>
    </submittedName>
</protein>
<accession>A0ACC2DPI9</accession>
<proteinExistence type="predicted"/>
<sequence length="252" mass="28753">MEAMEQPWHSLLPMVGALALIVISAMLPWLWSKRIGRTKRLPPGRLGLPFIGETLEFLRMGRENILKDIYEAREERYGEVFRISLFGEETISFPAPSGNKFLFASENSLVFNRWPNPMVALLGNHSVSVLTGDDHKHTKGVLMAFLGPDALQRYVGKVCDAAEKHIADHWEWRSQVVAHPLMRRFTFLVACSLFASLDDEHEHTKLMVPFPAFTANLFKLPIDLPGTMYRKAKLGRLAIHKELDKYIAEQKK</sequence>
<comment type="caution">
    <text evidence="1">The sequence shown here is derived from an EMBL/GenBank/DDBJ whole genome shotgun (WGS) entry which is preliminary data.</text>
</comment>
<name>A0ACC2DPI9_DIPCM</name>
<organism evidence="1 2">
    <name type="scientific">Diphasiastrum complanatum</name>
    <name type="common">Issler's clubmoss</name>
    <name type="synonym">Lycopodium complanatum</name>
    <dbReference type="NCBI Taxonomy" id="34168"/>
    <lineage>
        <taxon>Eukaryota</taxon>
        <taxon>Viridiplantae</taxon>
        <taxon>Streptophyta</taxon>
        <taxon>Embryophyta</taxon>
        <taxon>Tracheophyta</taxon>
        <taxon>Lycopodiopsida</taxon>
        <taxon>Lycopodiales</taxon>
        <taxon>Lycopodiaceae</taxon>
        <taxon>Lycopodioideae</taxon>
        <taxon>Diphasiastrum</taxon>
    </lineage>
</organism>
<reference evidence="2" key="1">
    <citation type="journal article" date="2024" name="Proc. Natl. Acad. Sci. U.S.A.">
        <title>Extraordinary preservation of gene collinearity over three hundred million years revealed in homosporous lycophytes.</title>
        <authorList>
            <person name="Li C."/>
            <person name="Wickell D."/>
            <person name="Kuo L.Y."/>
            <person name="Chen X."/>
            <person name="Nie B."/>
            <person name="Liao X."/>
            <person name="Peng D."/>
            <person name="Ji J."/>
            <person name="Jenkins J."/>
            <person name="Williams M."/>
            <person name="Shu S."/>
            <person name="Plott C."/>
            <person name="Barry K."/>
            <person name="Rajasekar S."/>
            <person name="Grimwood J."/>
            <person name="Han X."/>
            <person name="Sun S."/>
            <person name="Hou Z."/>
            <person name="He W."/>
            <person name="Dai G."/>
            <person name="Sun C."/>
            <person name="Schmutz J."/>
            <person name="Leebens-Mack J.H."/>
            <person name="Li F.W."/>
            <person name="Wang L."/>
        </authorList>
    </citation>
    <scope>NUCLEOTIDE SEQUENCE [LARGE SCALE GENOMIC DNA]</scope>
    <source>
        <strain evidence="2">cv. PW_Plant_1</strain>
    </source>
</reference>
<evidence type="ECO:0000313" key="1">
    <source>
        <dbReference type="EMBL" id="KAJ7556143.1"/>
    </source>
</evidence>
<dbReference type="EMBL" id="CM055096">
    <property type="protein sequence ID" value="KAJ7556143.1"/>
    <property type="molecule type" value="Genomic_DNA"/>
</dbReference>
<keyword evidence="2" id="KW-1185">Reference proteome</keyword>
<gene>
    <name evidence="1" type="ORF">O6H91_05G070900</name>
</gene>
<dbReference type="Proteomes" id="UP001162992">
    <property type="component" value="Chromosome 5"/>
</dbReference>
<evidence type="ECO:0000313" key="2">
    <source>
        <dbReference type="Proteomes" id="UP001162992"/>
    </source>
</evidence>